<keyword evidence="3" id="KW-1185">Reference proteome</keyword>
<organism evidence="2 3">
    <name type="scientific">Thalictrum thalictroides</name>
    <name type="common">Rue-anemone</name>
    <name type="synonym">Anemone thalictroides</name>
    <dbReference type="NCBI Taxonomy" id="46969"/>
    <lineage>
        <taxon>Eukaryota</taxon>
        <taxon>Viridiplantae</taxon>
        <taxon>Streptophyta</taxon>
        <taxon>Embryophyta</taxon>
        <taxon>Tracheophyta</taxon>
        <taxon>Spermatophyta</taxon>
        <taxon>Magnoliopsida</taxon>
        <taxon>Ranunculales</taxon>
        <taxon>Ranunculaceae</taxon>
        <taxon>Thalictroideae</taxon>
        <taxon>Thalictrum</taxon>
    </lineage>
</organism>
<name>A0A7J6WF96_THATH</name>
<evidence type="ECO:0000256" key="1">
    <source>
        <dbReference type="SAM" id="Phobius"/>
    </source>
</evidence>
<evidence type="ECO:0000313" key="3">
    <source>
        <dbReference type="Proteomes" id="UP000554482"/>
    </source>
</evidence>
<dbReference type="Proteomes" id="UP000554482">
    <property type="component" value="Unassembled WGS sequence"/>
</dbReference>
<dbReference type="EMBL" id="JABWDY010017239">
    <property type="protein sequence ID" value="KAF5195508.1"/>
    <property type="molecule type" value="Genomic_DNA"/>
</dbReference>
<sequence>MLTIFEVHVFFNFTWMLEANSISAEANFTWMLEANSISADVLLPALLGNVGLGHKRFNKEPTTQGSVIWRGSSRTSIAAEIEETEGFLSMCVFFFLVVVSFVNTLSLINLMLYLKEH</sequence>
<keyword evidence="1" id="KW-1133">Transmembrane helix</keyword>
<keyword evidence="1" id="KW-0812">Transmembrane</keyword>
<comment type="caution">
    <text evidence="2">The sequence shown here is derived from an EMBL/GenBank/DDBJ whole genome shotgun (WGS) entry which is preliminary data.</text>
</comment>
<keyword evidence="1" id="KW-0472">Membrane</keyword>
<reference evidence="2 3" key="1">
    <citation type="submission" date="2020-06" db="EMBL/GenBank/DDBJ databases">
        <title>Transcriptomic and genomic resources for Thalictrum thalictroides and T. hernandezii: Facilitating candidate gene discovery in an emerging model plant lineage.</title>
        <authorList>
            <person name="Arias T."/>
            <person name="Riano-Pachon D.M."/>
            <person name="Di Stilio V.S."/>
        </authorList>
    </citation>
    <scope>NUCLEOTIDE SEQUENCE [LARGE SCALE GENOMIC DNA]</scope>
    <source>
        <strain evidence="3">cv. WT478/WT964</strain>
        <tissue evidence="2">Leaves</tissue>
    </source>
</reference>
<feature type="transmembrane region" description="Helical" evidence="1">
    <location>
        <begin position="92"/>
        <end position="114"/>
    </location>
</feature>
<evidence type="ECO:0000313" key="2">
    <source>
        <dbReference type="EMBL" id="KAF5195508.1"/>
    </source>
</evidence>
<accession>A0A7J6WF96</accession>
<proteinExistence type="predicted"/>
<protein>
    <submittedName>
        <fullName evidence="2">Uncharacterized protein</fullName>
    </submittedName>
</protein>
<dbReference type="AlphaFoldDB" id="A0A7J6WF96"/>
<gene>
    <name evidence="2" type="ORF">FRX31_014905</name>
</gene>